<sequence length="358" mass="40153">MQAAAKRALFTPSNSAARFPDSVTAFDKISCATRGSNIWQHGRSFAATVPSDSSKLQDGHRRVSKEERQAMLKSFIDKYRASNEGRFPTISHAVKEVGGSYYVVRRILQEIEHSYKVLPAPKEDDLPVRKERGEHHSSEVKQQAQFLKIEKYDVKTVIVEEKKPLIVGEVEKMTEETVADHCIIARRDSFNEPIREGVEIPSGTGKTSCDYLLEKPKENSNYNPKQSAEISQDIKEVCSELWQSGVSMKSTETRKTSFISSKTSNITTAGWHKNQTELKTEADTRSREAENVPVGLHDSGGLHNSFTQKDGNGGSQSDKTWGEASPKLEHKEPTEKRSTVWGNLKSFADGLFSFWRKA</sequence>
<evidence type="ECO:0000313" key="3">
    <source>
        <dbReference type="EMBL" id="KAG9442018.1"/>
    </source>
</evidence>
<protein>
    <recommendedName>
        <fullName evidence="2">AT3G52170-like helix-turn-helix domain-containing protein</fullName>
    </recommendedName>
</protein>
<feature type="compositionally biased region" description="Basic and acidic residues" evidence="1">
    <location>
        <begin position="279"/>
        <end position="290"/>
    </location>
</feature>
<accession>A0AAV7E082</accession>
<dbReference type="Proteomes" id="UP000825729">
    <property type="component" value="Unassembled WGS sequence"/>
</dbReference>
<feature type="compositionally biased region" description="Polar residues" evidence="1">
    <location>
        <begin position="302"/>
        <end position="319"/>
    </location>
</feature>
<name>A0AAV7E082_ARIFI</name>
<dbReference type="AlphaFoldDB" id="A0AAV7E082"/>
<feature type="compositionally biased region" description="Basic and acidic residues" evidence="1">
    <location>
        <begin position="326"/>
        <end position="338"/>
    </location>
</feature>
<feature type="region of interest" description="Disordered" evidence="1">
    <location>
        <begin position="279"/>
        <end position="338"/>
    </location>
</feature>
<keyword evidence="4" id="KW-1185">Reference proteome</keyword>
<comment type="caution">
    <text evidence="3">The sequence shown here is derived from an EMBL/GenBank/DDBJ whole genome shotgun (WGS) entry which is preliminary data.</text>
</comment>
<feature type="domain" description="AT3G52170-like helix-turn-helix" evidence="2">
    <location>
        <begin position="64"/>
        <end position="113"/>
    </location>
</feature>
<evidence type="ECO:0000256" key="1">
    <source>
        <dbReference type="SAM" id="MobiDB-lite"/>
    </source>
</evidence>
<dbReference type="PANTHER" id="PTHR34568">
    <property type="entry name" value="RRM DOMAIN-CONTAINING PROTEIN"/>
    <property type="match status" value="1"/>
</dbReference>
<proteinExistence type="predicted"/>
<dbReference type="EMBL" id="JAINDJ010000007">
    <property type="protein sequence ID" value="KAG9442018.1"/>
    <property type="molecule type" value="Genomic_DNA"/>
</dbReference>
<dbReference type="PANTHER" id="PTHR34568:SF4">
    <property type="entry name" value="OS02G0638000 PROTEIN"/>
    <property type="match status" value="1"/>
</dbReference>
<dbReference type="InterPro" id="IPR058942">
    <property type="entry name" value="AT3G52170-like"/>
</dbReference>
<evidence type="ECO:0000259" key="2">
    <source>
        <dbReference type="Pfam" id="PF25896"/>
    </source>
</evidence>
<evidence type="ECO:0000313" key="4">
    <source>
        <dbReference type="Proteomes" id="UP000825729"/>
    </source>
</evidence>
<organism evidence="3 4">
    <name type="scientific">Aristolochia fimbriata</name>
    <name type="common">White veined hardy Dutchman's pipe vine</name>
    <dbReference type="NCBI Taxonomy" id="158543"/>
    <lineage>
        <taxon>Eukaryota</taxon>
        <taxon>Viridiplantae</taxon>
        <taxon>Streptophyta</taxon>
        <taxon>Embryophyta</taxon>
        <taxon>Tracheophyta</taxon>
        <taxon>Spermatophyta</taxon>
        <taxon>Magnoliopsida</taxon>
        <taxon>Magnoliidae</taxon>
        <taxon>Piperales</taxon>
        <taxon>Aristolochiaceae</taxon>
        <taxon>Aristolochia</taxon>
    </lineage>
</organism>
<gene>
    <name evidence="3" type="ORF">H6P81_017872</name>
</gene>
<dbReference type="InterPro" id="IPR058941">
    <property type="entry name" value="HTH_AT3G52170-like"/>
</dbReference>
<reference evidence="3 4" key="1">
    <citation type="submission" date="2021-07" db="EMBL/GenBank/DDBJ databases">
        <title>The Aristolochia fimbriata genome: insights into angiosperm evolution, floral development and chemical biosynthesis.</title>
        <authorList>
            <person name="Jiao Y."/>
        </authorList>
    </citation>
    <scope>NUCLEOTIDE SEQUENCE [LARGE SCALE GENOMIC DNA]</scope>
    <source>
        <strain evidence="3">IBCAS-2021</strain>
        <tissue evidence="3">Leaf</tissue>
    </source>
</reference>
<dbReference type="Pfam" id="PF25896">
    <property type="entry name" value="HTH_AT3G52170"/>
    <property type="match status" value="1"/>
</dbReference>